<evidence type="ECO:0000256" key="1">
    <source>
        <dbReference type="ARBA" id="ARBA00004651"/>
    </source>
</evidence>
<dbReference type="Pfam" id="PF20154">
    <property type="entry name" value="LNT_N"/>
    <property type="match status" value="1"/>
</dbReference>
<comment type="catalytic activity">
    <reaction evidence="9">
        <text>N-terminal S-1,2-diacyl-sn-glyceryl-L-cysteinyl-[lipoprotein] + a glycerophospholipid = N-acyl-S-1,2-diacyl-sn-glyceryl-L-cysteinyl-[lipoprotein] + a 2-acyl-sn-glycero-3-phospholipid + H(+)</text>
        <dbReference type="Rhea" id="RHEA:48228"/>
        <dbReference type="Rhea" id="RHEA-COMP:14681"/>
        <dbReference type="Rhea" id="RHEA-COMP:14684"/>
        <dbReference type="ChEBI" id="CHEBI:15378"/>
        <dbReference type="ChEBI" id="CHEBI:136912"/>
        <dbReference type="ChEBI" id="CHEBI:140656"/>
        <dbReference type="ChEBI" id="CHEBI:140657"/>
        <dbReference type="ChEBI" id="CHEBI:140660"/>
        <dbReference type="EC" id="2.3.1.269"/>
    </reaction>
</comment>
<evidence type="ECO:0000313" key="11">
    <source>
        <dbReference type="EMBL" id="MBB3102530.1"/>
    </source>
</evidence>
<dbReference type="Gene3D" id="3.60.110.10">
    <property type="entry name" value="Carbon-nitrogen hydrolase"/>
    <property type="match status" value="1"/>
</dbReference>
<keyword evidence="3 9" id="KW-1003">Cell membrane</keyword>
<dbReference type="Pfam" id="PF00795">
    <property type="entry name" value="CN_hydrolase"/>
    <property type="match status" value="1"/>
</dbReference>
<evidence type="ECO:0000256" key="7">
    <source>
        <dbReference type="ARBA" id="ARBA00023136"/>
    </source>
</evidence>
<comment type="caution">
    <text evidence="9">Lacks conserved residue(s) required for the propagation of feature annotation.</text>
</comment>
<comment type="pathway">
    <text evidence="9">Protein modification; lipoprotein biosynthesis (N-acyl transfer).</text>
</comment>
<dbReference type="InterPro" id="IPR004563">
    <property type="entry name" value="Apolipo_AcylTrfase"/>
</dbReference>
<evidence type="ECO:0000256" key="5">
    <source>
        <dbReference type="ARBA" id="ARBA00022692"/>
    </source>
</evidence>
<dbReference type="GO" id="GO:0005886">
    <property type="term" value="C:plasma membrane"/>
    <property type="evidence" value="ECO:0007669"/>
    <property type="project" value="UniProtKB-SubCell"/>
</dbReference>
<dbReference type="PANTHER" id="PTHR38686">
    <property type="entry name" value="APOLIPOPROTEIN N-ACYLTRANSFERASE"/>
    <property type="match status" value="1"/>
</dbReference>
<gene>
    <name evidence="9" type="primary">lnt</name>
    <name evidence="11" type="ORF">FHR87_000913</name>
</gene>
<dbReference type="PANTHER" id="PTHR38686:SF1">
    <property type="entry name" value="APOLIPOPROTEIN N-ACYLTRANSFERASE"/>
    <property type="match status" value="1"/>
</dbReference>
<comment type="subcellular location">
    <subcellularLocation>
        <location evidence="1 9">Cell membrane</location>
        <topology evidence="1 9">Multi-pass membrane protein</topology>
    </subcellularLocation>
</comment>
<evidence type="ECO:0000256" key="9">
    <source>
        <dbReference type="HAMAP-Rule" id="MF_01148"/>
    </source>
</evidence>
<comment type="caution">
    <text evidence="11">The sequence shown here is derived from an EMBL/GenBank/DDBJ whole genome shotgun (WGS) entry which is preliminary data.</text>
</comment>
<keyword evidence="4 9" id="KW-0808">Transferase</keyword>
<keyword evidence="12" id="KW-1185">Reference proteome</keyword>
<feature type="transmembrane region" description="Helical" evidence="9">
    <location>
        <begin position="13"/>
        <end position="46"/>
    </location>
</feature>
<comment type="function">
    <text evidence="9">Catalyzes the phospholipid dependent N-acylation of the N-terminal cysteine of apolipoprotein, the last step in lipoprotein maturation.</text>
</comment>
<keyword evidence="6 9" id="KW-1133">Transmembrane helix</keyword>
<comment type="similarity">
    <text evidence="2 9">Belongs to the CN hydrolase family. Apolipoprotein N-acyltransferase subfamily.</text>
</comment>
<evidence type="ECO:0000259" key="10">
    <source>
        <dbReference type="PROSITE" id="PS50263"/>
    </source>
</evidence>
<proteinExistence type="inferred from homology"/>
<dbReference type="EMBL" id="JACHXI010000003">
    <property type="protein sequence ID" value="MBB3102530.1"/>
    <property type="molecule type" value="Genomic_DNA"/>
</dbReference>
<feature type="transmembrane region" description="Helical" evidence="9">
    <location>
        <begin position="161"/>
        <end position="183"/>
    </location>
</feature>
<organism evidence="11 12">
    <name type="scientific">Azomonas macrocytogenes</name>
    <name type="common">Azotobacter macrocytogenes</name>
    <dbReference type="NCBI Taxonomy" id="69962"/>
    <lineage>
        <taxon>Bacteria</taxon>
        <taxon>Pseudomonadati</taxon>
        <taxon>Pseudomonadota</taxon>
        <taxon>Gammaproteobacteria</taxon>
        <taxon>Pseudomonadales</taxon>
        <taxon>Pseudomonadaceae</taxon>
        <taxon>Azomonas</taxon>
    </lineage>
</organism>
<dbReference type="SUPFAM" id="SSF56317">
    <property type="entry name" value="Carbon-nitrogen hydrolase"/>
    <property type="match status" value="1"/>
</dbReference>
<dbReference type="UniPathway" id="UPA00666"/>
<keyword evidence="8 9" id="KW-0012">Acyltransferase</keyword>
<dbReference type="CDD" id="cd07571">
    <property type="entry name" value="ALP_N-acyl_transferase"/>
    <property type="match status" value="1"/>
</dbReference>
<protein>
    <recommendedName>
        <fullName evidence="9">Apolipoprotein N-acyltransferase</fullName>
        <shortName evidence="9">ALP N-acyltransferase</shortName>
        <ecNumber evidence="9">2.3.1.269</ecNumber>
    </recommendedName>
</protein>
<evidence type="ECO:0000313" key="12">
    <source>
        <dbReference type="Proteomes" id="UP000549250"/>
    </source>
</evidence>
<sequence length="510" mass="56842">MNRMFRPGWPGNLLALAAGALTTLALAPFDIWPLAILSMALHYLGLRELTSKQAALRGWFYGFGLYAAGTSWIYVSIQTFGGAPPVLAALLILAFVAAVALFFSLPAWVWARWIRRSGSPLTDAAAFAALWIAQDAFRGWFLTGFPWLYQGYSQLEGPLGGFAPLGGIWLIGFILALDAALLANLPRLRVRRQGLAIALVLLAAPWSIAPMLKNHAWTTSKGEPLRVVAIQGNIEQELKWDQDQRNRQLQLYRDLTFASRPADLIIWPETAIPMLKDRAEAEGYLPMMGHFASGRDAALITGVPIRQPNERGEMRYYNGLTVVGKGQGEYRKQKLVPFGEYVPLQDLLRGLIAFFNLPMSDFARGEADQPLPEAKGYRIAPYICYEVVYPEFVATMAARSDLLLTISNDAWFGHSIGPLQHLQMARMRALEAGRWMIRATNNGVTALIDPFGRITEQVPAFQRAVLYGDVEPMQGLTPYLRWKSWPLALLCTVLLGWAIVRRKKEQAARV</sequence>
<feature type="domain" description="CN hydrolase" evidence="10">
    <location>
        <begin position="230"/>
        <end position="472"/>
    </location>
</feature>
<dbReference type="HAMAP" id="MF_01148">
    <property type="entry name" value="Lnt"/>
    <property type="match status" value="1"/>
</dbReference>
<dbReference type="PROSITE" id="PS50263">
    <property type="entry name" value="CN_HYDROLASE"/>
    <property type="match status" value="1"/>
</dbReference>
<evidence type="ECO:0000256" key="4">
    <source>
        <dbReference type="ARBA" id="ARBA00022679"/>
    </source>
</evidence>
<evidence type="ECO:0000256" key="6">
    <source>
        <dbReference type="ARBA" id="ARBA00022989"/>
    </source>
</evidence>
<keyword evidence="5 9" id="KW-0812">Transmembrane</keyword>
<reference evidence="11 12" key="1">
    <citation type="submission" date="2020-08" db="EMBL/GenBank/DDBJ databases">
        <title>Genomic Encyclopedia of Type Strains, Phase III (KMG-III): the genomes of soil and plant-associated and newly described type strains.</title>
        <authorList>
            <person name="Whitman W."/>
        </authorList>
    </citation>
    <scope>NUCLEOTIDE SEQUENCE [LARGE SCALE GENOMIC DNA]</scope>
    <source>
        <strain evidence="11 12">CECT 4462</strain>
    </source>
</reference>
<dbReference type="InterPro" id="IPR003010">
    <property type="entry name" value="C-N_Hydrolase"/>
</dbReference>
<dbReference type="GO" id="GO:0042158">
    <property type="term" value="P:lipoprotein biosynthetic process"/>
    <property type="evidence" value="ECO:0007669"/>
    <property type="project" value="UniProtKB-UniRule"/>
</dbReference>
<name>A0A839T1P5_AZOMA</name>
<dbReference type="EC" id="2.3.1.269" evidence="9"/>
<dbReference type="Proteomes" id="UP000549250">
    <property type="component" value="Unassembled WGS sequence"/>
</dbReference>
<accession>A0A839T1P5</accession>
<feature type="transmembrane region" description="Helical" evidence="9">
    <location>
        <begin position="87"/>
        <end position="109"/>
    </location>
</feature>
<keyword evidence="7 9" id="KW-0472">Membrane</keyword>
<evidence type="ECO:0000256" key="2">
    <source>
        <dbReference type="ARBA" id="ARBA00010065"/>
    </source>
</evidence>
<dbReference type="AlphaFoldDB" id="A0A839T1P5"/>
<evidence type="ECO:0000256" key="8">
    <source>
        <dbReference type="ARBA" id="ARBA00023315"/>
    </source>
</evidence>
<keyword evidence="11" id="KW-0449">Lipoprotein</keyword>
<dbReference type="InterPro" id="IPR045378">
    <property type="entry name" value="LNT_N"/>
</dbReference>
<evidence type="ECO:0000256" key="3">
    <source>
        <dbReference type="ARBA" id="ARBA00022475"/>
    </source>
</evidence>
<dbReference type="RefSeq" id="WP_183165521.1">
    <property type="nucleotide sequence ID" value="NZ_JACHXI010000003.1"/>
</dbReference>
<feature type="transmembrane region" description="Helical" evidence="9">
    <location>
        <begin position="195"/>
        <end position="212"/>
    </location>
</feature>
<feature type="transmembrane region" description="Helical" evidence="9">
    <location>
        <begin position="58"/>
        <end position="75"/>
    </location>
</feature>
<dbReference type="GO" id="GO:0016410">
    <property type="term" value="F:N-acyltransferase activity"/>
    <property type="evidence" value="ECO:0007669"/>
    <property type="project" value="UniProtKB-UniRule"/>
</dbReference>
<dbReference type="NCBIfam" id="TIGR00546">
    <property type="entry name" value="lnt"/>
    <property type="match status" value="1"/>
</dbReference>
<dbReference type="InterPro" id="IPR036526">
    <property type="entry name" value="C-N_Hydrolase_sf"/>
</dbReference>